<dbReference type="GeneID" id="104772448"/>
<proteinExistence type="predicted"/>
<reference evidence="3" key="2">
    <citation type="submission" date="2025-08" db="UniProtKB">
        <authorList>
            <consortium name="RefSeq"/>
        </authorList>
    </citation>
    <scope>IDENTIFICATION</scope>
    <source>
        <tissue evidence="3">Leaf</tissue>
    </source>
</reference>
<sequence>MDAERPKVAPGSQTIVDREDSLLLKNVIRPTILRKSSTYYSCSIFRIRHTTTQTNDTTYAPKILSIGPYHHDTDKKHLQMIEEHKQLYLTLFVTWTQERGVGLSDLVDVVWGLEEKIRDSYSETLPFNKQELTDLMVLDGCFILMLFMVASRNYNYEIHNDPIFMLRWILPTLQRDLLLLENQVPLFLLNDLLMTSKLAPSTSVNKMAFKFFNSSIRRPLVYWDKHINVKASHLLDLIRQALIPGPSSEALEQSCINITCDSVGEIAREIVNDTCLSIRRCCSKRKDESFRRSSHYVGLIVSAKKLRQRGIKFKLRGDVDTPLDICFNKGLLEIPLLVIDDFFSTLLSNSVAFEQYNMSYSTEMTSYVTFMSCLINTEEDTMFLCEKGIIENYTGTSEEVTLFFKNVGKNLAFSPSRSFMAEVFDGVNNFKKPKTPWRTISSSAALILLLLTMIQAFFAAFAYFHPPRY</sequence>
<feature type="transmembrane region" description="Helical" evidence="1">
    <location>
        <begin position="444"/>
        <end position="464"/>
    </location>
</feature>
<dbReference type="InterPro" id="IPR004158">
    <property type="entry name" value="DUF247_pln"/>
</dbReference>
<dbReference type="PANTHER" id="PTHR31170:SF21">
    <property type="match status" value="1"/>
</dbReference>
<keyword evidence="1" id="KW-1133">Transmembrane helix</keyword>
<name>A0ABM1REG1_CAMSA</name>
<gene>
    <name evidence="3" type="primary">LOC104772448</name>
</gene>
<evidence type="ECO:0000313" key="3">
    <source>
        <dbReference type="RefSeq" id="XP_019097399.1"/>
    </source>
</evidence>
<reference evidence="2" key="1">
    <citation type="journal article" date="2014" name="Nat. Commun.">
        <title>The emerging biofuel crop Camelina sativa retains a highly undifferentiated hexaploid genome structure.</title>
        <authorList>
            <person name="Kagale S."/>
            <person name="Koh C."/>
            <person name="Nixon J."/>
            <person name="Bollina V."/>
            <person name="Clarke W.E."/>
            <person name="Tuteja R."/>
            <person name="Spillane C."/>
            <person name="Robinson S.J."/>
            <person name="Links M.G."/>
            <person name="Clarke C."/>
            <person name="Higgins E.E."/>
            <person name="Huebert T."/>
            <person name="Sharpe A.G."/>
            <person name="Parkin I.A."/>
        </authorList>
    </citation>
    <scope>NUCLEOTIDE SEQUENCE [LARGE SCALE GENOMIC DNA]</scope>
    <source>
        <strain evidence="2">cv. DH55</strain>
    </source>
</reference>
<accession>A0ABM1REG1</accession>
<dbReference type="Pfam" id="PF03140">
    <property type="entry name" value="DUF247"/>
    <property type="match status" value="1"/>
</dbReference>
<evidence type="ECO:0000256" key="1">
    <source>
        <dbReference type="SAM" id="Phobius"/>
    </source>
</evidence>
<organism evidence="2 3">
    <name type="scientific">Camelina sativa</name>
    <name type="common">False flax</name>
    <name type="synonym">Myagrum sativum</name>
    <dbReference type="NCBI Taxonomy" id="90675"/>
    <lineage>
        <taxon>Eukaryota</taxon>
        <taxon>Viridiplantae</taxon>
        <taxon>Streptophyta</taxon>
        <taxon>Embryophyta</taxon>
        <taxon>Tracheophyta</taxon>
        <taxon>Spermatophyta</taxon>
        <taxon>Magnoliopsida</taxon>
        <taxon>eudicotyledons</taxon>
        <taxon>Gunneridae</taxon>
        <taxon>Pentapetalae</taxon>
        <taxon>rosids</taxon>
        <taxon>malvids</taxon>
        <taxon>Brassicales</taxon>
        <taxon>Brassicaceae</taxon>
        <taxon>Camelineae</taxon>
        <taxon>Camelina</taxon>
    </lineage>
</organism>
<dbReference type="Proteomes" id="UP000694864">
    <property type="component" value="Chromosome 20"/>
</dbReference>
<dbReference type="RefSeq" id="XP_019097399.1">
    <property type="nucleotide sequence ID" value="XM_019241854.1"/>
</dbReference>
<dbReference type="PANTHER" id="PTHR31170">
    <property type="entry name" value="BNAC04G53230D PROTEIN"/>
    <property type="match status" value="1"/>
</dbReference>
<protein>
    <submittedName>
        <fullName evidence="3">UPF0481 protein At3g47200-like</fullName>
    </submittedName>
</protein>
<keyword evidence="1" id="KW-0472">Membrane</keyword>
<keyword evidence="1" id="KW-0812">Transmembrane</keyword>
<keyword evidence="2" id="KW-1185">Reference proteome</keyword>
<evidence type="ECO:0000313" key="2">
    <source>
        <dbReference type="Proteomes" id="UP000694864"/>
    </source>
</evidence>